<dbReference type="EMBL" id="JAVDYF010000001">
    <property type="protein sequence ID" value="MDR7355737.1"/>
    <property type="molecule type" value="Genomic_DNA"/>
</dbReference>
<accession>A0ABU2BAU0</accession>
<evidence type="ECO:0000313" key="2">
    <source>
        <dbReference type="Proteomes" id="UP001183619"/>
    </source>
</evidence>
<keyword evidence="2" id="KW-1185">Reference proteome</keyword>
<reference evidence="1 2" key="1">
    <citation type="submission" date="2023-07" db="EMBL/GenBank/DDBJ databases">
        <title>Sequencing the genomes of 1000 actinobacteria strains.</title>
        <authorList>
            <person name="Klenk H.-P."/>
        </authorList>
    </citation>
    <scope>NUCLEOTIDE SEQUENCE [LARGE SCALE GENOMIC DNA]</scope>
    <source>
        <strain evidence="1 2">DSM 44508</strain>
    </source>
</reference>
<sequence length="67" mass="7456">MGLEKLPLGVGEKLLTKTLTQHRKPNVILQGTSLDHNELIQAEGLRVPIVQRHAANKTFTIFTARVL</sequence>
<dbReference type="Proteomes" id="UP001183619">
    <property type="component" value="Unassembled WGS sequence"/>
</dbReference>
<organism evidence="1 2">
    <name type="scientific">Corynebacterium felinum</name>
    <dbReference type="NCBI Taxonomy" id="131318"/>
    <lineage>
        <taxon>Bacteria</taxon>
        <taxon>Bacillati</taxon>
        <taxon>Actinomycetota</taxon>
        <taxon>Actinomycetes</taxon>
        <taxon>Mycobacteriales</taxon>
        <taxon>Corynebacteriaceae</taxon>
        <taxon>Corynebacterium</taxon>
    </lineage>
</organism>
<protein>
    <submittedName>
        <fullName evidence="1">Uncharacterized protein</fullName>
    </submittedName>
</protein>
<gene>
    <name evidence="1" type="ORF">J2S37_002275</name>
</gene>
<name>A0ABU2BAU0_9CORY</name>
<evidence type="ECO:0000313" key="1">
    <source>
        <dbReference type="EMBL" id="MDR7355737.1"/>
    </source>
</evidence>
<comment type="caution">
    <text evidence="1">The sequence shown here is derived from an EMBL/GenBank/DDBJ whole genome shotgun (WGS) entry which is preliminary data.</text>
</comment>
<proteinExistence type="predicted"/>